<dbReference type="InterPro" id="IPR029062">
    <property type="entry name" value="Class_I_gatase-like"/>
</dbReference>
<dbReference type="GO" id="GO:0019243">
    <property type="term" value="P:methylglyoxal catabolic process to D-lactate via S-lactoyl-glutathione"/>
    <property type="evidence" value="ECO:0007669"/>
    <property type="project" value="TreeGrafter"/>
</dbReference>
<evidence type="ECO:0000313" key="7">
    <source>
        <dbReference type="EMBL" id="KDE07944.1"/>
    </source>
</evidence>
<evidence type="ECO:0000313" key="9">
    <source>
        <dbReference type="Proteomes" id="UP000017200"/>
    </source>
</evidence>
<organism evidence="7">
    <name type="scientific">Microbotryum lychnidis-dioicae (strain p1A1 Lamole / MvSl-1064)</name>
    <name type="common">Anther smut fungus</name>
    <dbReference type="NCBI Taxonomy" id="683840"/>
    <lineage>
        <taxon>Eukaryota</taxon>
        <taxon>Fungi</taxon>
        <taxon>Dikarya</taxon>
        <taxon>Basidiomycota</taxon>
        <taxon>Pucciniomycotina</taxon>
        <taxon>Microbotryomycetes</taxon>
        <taxon>Microbotryales</taxon>
        <taxon>Microbotryaceae</taxon>
        <taxon>Microbotryum</taxon>
    </lineage>
</organism>
<dbReference type="EMBL" id="GL541654">
    <property type="protein sequence ID" value="KDE07944.1"/>
    <property type="molecule type" value="Genomic_DNA"/>
</dbReference>
<feature type="domain" description="DJ-1/PfpI" evidence="6">
    <location>
        <begin position="59"/>
        <end position="257"/>
    </location>
</feature>
<dbReference type="InterPro" id="IPR050325">
    <property type="entry name" value="Prot/Nucl_acid_deglycase"/>
</dbReference>
<reference evidence="7" key="2">
    <citation type="submission" date="2010-11" db="EMBL/GenBank/DDBJ databases">
        <authorList>
            <consortium name="The Broad Institute Genome Sequencing Platform"/>
            <person name="Earl A."/>
            <person name="Ward D."/>
            <person name="Feldgarden M."/>
            <person name="Gevers D."/>
            <person name="Butler R."/>
            <person name="Young S.K."/>
            <person name="Zeng Q."/>
            <person name="Gargeya S."/>
            <person name="Fitzgerald M."/>
            <person name="Haas B."/>
            <person name="Abouelleil A."/>
            <person name="Alvarado L."/>
            <person name="Arachchi H.M."/>
            <person name="Berlin A."/>
            <person name="Brown A."/>
            <person name="Chapman S.B."/>
            <person name="Chen Z."/>
            <person name="Dunbar C."/>
            <person name="Freedman E."/>
            <person name="Gearin G."/>
            <person name="Gellesch M."/>
            <person name="Goldberg J."/>
            <person name="Griggs A."/>
            <person name="Gujja S."/>
            <person name="Heilman E."/>
            <person name="Heiman D."/>
            <person name="Howarth C."/>
            <person name="Larson L."/>
            <person name="Lui A."/>
            <person name="MacDonald P.J.P."/>
            <person name="Mehta T."/>
            <person name="Montmayeur A."/>
            <person name="Murphy C."/>
            <person name="Neiman D."/>
            <person name="Pearson M."/>
            <person name="Priest M."/>
            <person name="Roberts A."/>
            <person name="Saif S."/>
            <person name="Shea T."/>
            <person name="Shenoy N."/>
            <person name="Sisk P."/>
            <person name="Stolte C."/>
            <person name="Sykes S."/>
            <person name="White J."/>
            <person name="Yandava C."/>
            <person name="Wortman J."/>
            <person name="Nusbaum C."/>
            <person name="Birren B."/>
        </authorList>
    </citation>
    <scope>NUCLEOTIDE SEQUENCE</scope>
    <source>
        <strain evidence="7">P1A1 Lamole</strain>
    </source>
</reference>
<reference evidence="9" key="1">
    <citation type="submission" date="2010-11" db="EMBL/GenBank/DDBJ databases">
        <title>The genome sequence of Microbotryum violaceum strain p1A1 Lamole.</title>
        <authorList>
            <person name="Cuomo C."/>
            <person name="Perlin M."/>
            <person name="Young S.K."/>
            <person name="Zeng Q."/>
            <person name="Gargeya S."/>
            <person name="Alvarado L."/>
            <person name="Berlin A."/>
            <person name="Chapman S.B."/>
            <person name="Chen Z."/>
            <person name="Freedman E."/>
            <person name="Gellesch M."/>
            <person name="Goldberg J."/>
            <person name="Griggs A."/>
            <person name="Gujja S."/>
            <person name="Heilman E."/>
            <person name="Heiman D."/>
            <person name="Howarth C."/>
            <person name="Mehta T."/>
            <person name="Neiman D."/>
            <person name="Pearson M."/>
            <person name="Roberts A."/>
            <person name="Saif S."/>
            <person name="Shea T."/>
            <person name="Shenoy N."/>
            <person name="Sisk P."/>
            <person name="Stolte C."/>
            <person name="Sykes S."/>
            <person name="White J."/>
            <person name="Yandava C."/>
            <person name="Haas B."/>
            <person name="Nusbaum C."/>
            <person name="Birren B."/>
        </authorList>
    </citation>
    <scope>NUCLEOTIDE SEQUENCE [LARGE SCALE GENOMIC DNA]</scope>
    <source>
        <strain evidence="9">p1A1 Lamole</strain>
    </source>
</reference>
<dbReference type="InterPro" id="IPR002818">
    <property type="entry name" value="DJ-1/PfpI"/>
</dbReference>
<keyword evidence="2" id="KW-0346">Stress response</keyword>
<dbReference type="OrthoDB" id="543156at2759"/>
<comment type="catalytic activity">
    <reaction evidence="5">
        <text>methylglyoxal + H2O = (R)-lactate + H(+)</text>
        <dbReference type="Rhea" id="RHEA:27754"/>
        <dbReference type="ChEBI" id="CHEBI:15377"/>
        <dbReference type="ChEBI" id="CHEBI:15378"/>
        <dbReference type="ChEBI" id="CHEBI:16004"/>
        <dbReference type="ChEBI" id="CHEBI:17158"/>
        <dbReference type="EC" id="4.2.1.130"/>
    </reaction>
</comment>
<reference evidence="8" key="4">
    <citation type="submission" date="2015-06" db="UniProtKB">
        <authorList>
            <consortium name="EnsemblFungi"/>
        </authorList>
    </citation>
    <scope>IDENTIFICATION</scope>
</reference>
<dbReference type="EnsemblFungi" id="MVLG_01851T0">
    <property type="protein sequence ID" value="MVLG_01851T0"/>
    <property type="gene ID" value="MVLG_01851"/>
</dbReference>
<reference evidence="7 9" key="3">
    <citation type="journal article" date="2015" name="BMC Genomics">
        <title>Sex and parasites: genomic and transcriptomic analysis of Microbotryum lychnidis-dioicae, the biotrophic and plant-castrating anther smut fungus.</title>
        <authorList>
            <person name="Perlin M.H."/>
            <person name="Amselem J."/>
            <person name="Fontanillas E."/>
            <person name="Toh S.S."/>
            <person name="Chen Z."/>
            <person name="Goldberg J."/>
            <person name="Duplessis S."/>
            <person name="Henrissat B."/>
            <person name="Young S."/>
            <person name="Zeng Q."/>
            <person name="Aguileta G."/>
            <person name="Petit E."/>
            <person name="Badouin H."/>
            <person name="Andrews J."/>
            <person name="Razeeq D."/>
            <person name="Gabaldon T."/>
            <person name="Quesneville H."/>
            <person name="Giraud T."/>
            <person name="Hood M.E."/>
            <person name="Schultz D.J."/>
            <person name="Cuomo C.A."/>
        </authorList>
    </citation>
    <scope>NUCLEOTIDE SEQUENCE [LARGE SCALE GENOMIC DNA]</scope>
    <source>
        <strain evidence="9">p1A1 Lamole</strain>
        <strain evidence="7">P1A1 Lamole</strain>
    </source>
</reference>
<evidence type="ECO:0000256" key="4">
    <source>
        <dbReference type="ARBA" id="ARBA00038493"/>
    </source>
</evidence>
<dbReference type="AlphaFoldDB" id="U5H3D1"/>
<dbReference type="Pfam" id="PF01965">
    <property type="entry name" value="DJ-1_PfpI"/>
    <property type="match status" value="1"/>
</dbReference>
<dbReference type="OMA" id="GEKTGFW"/>
<name>U5H3D1_USTV1</name>
<evidence type="ECO:0000256" key="3">
    <source>
        <dbReference type="ARBA" id="ARBA00023239"/>
    </source>
</evidence>
<proteinExistence type="inferred from homology"/>
<dbReference type="SUPFAM" id="SSF52317">
    <property type="entry name" value="Class I glutamine amidotransferase-like"/>
    <property type="match status" value="1"/>
</dbReference>
<keyword evidence="9" id="KW-1185">Reference proteome</keyword>
<dbReference type="PANTHER" id="PTHR48094">
    <property type="entry name" value="PROTEIN/NUCLEIC ACID DEGLYCASE DJ-1-RELATED"/>
    <property type="match status" value="1"/>
</dbReference>
<dbReference type="CDD" id="cd03141">
    <property type="entry name" value="GATase1_Hsp31_like"/>
    <property type="match status" value="1"/>
</dbReference>
<evidence type="ECO:0000256" key="5">
    <source>
        <dbReference type="ARBA" id="ARBA00048082"/>
    </source>
</evidence>
<dbReference type="EMBL" id="AEIJ01000181">
    <property type="status" value="NOT_ANNOTATED_CDS"/>
    <property type="molecule type" value="Genomic_DNA"/>
</dbReference>
<sequence>MHHCFLLPSHHNPLHLQPYYALTSTPSPRNMSGKSLLVVLTSCDKLINDRGATGWYLPELAHPYYVFKKAGLNLTFASPKGGEAPLDPASVKAFSEDKECQEFLKDEEAQKLVKNTHKLSEFKEKDFDAIFYVGGHGPTIDLRVDPVSINLVESFYAAGKPTSAVCHAPGAILSQAKDRKTGEALVKGKRYTTFTDSEEKAAGGVGTIPELGEETLTKLGGILERTDDWGVKVVVDGNLITGQNPASAGPIAEKLVEILGA</sequence>
<dbReference type="STRING" id="683840.U5H3D1"/>
<dbReference type="PANTHER" id="PTHR48094:SF11">
    <property type="entry name" value="GLUTATHIONE-INDEPENDENT GLYOXALASE HSP31-RELATED"/>
    <property type="match status" value="1"/>
</dbReference>
<evidence type="ECO:0000256" key="2">
    <source>
        <dbReference type="ARBA" id="ARBA00023016"/>
    </source>
</evidence>
<evidence type="ECO:0000313" key="8">
    <source>
        <dbReference type="EnsemblFungi" id="MVLG_01851T0"/>
    </source>
</evidence>
<dbReference type="FunCoup" id="U5H3D1">
    <property type="interactions" value="308"/>
</dbReference>
<dbReference type="HOGENOM" id="CLU_070319_2_0_1"/>
<comment type="similarity">
    <text evidence="4">Belongs to the peptidase C56 family. HSP31-like subfamily.</text>
</comment>
<dbReference type="Proteomes" id="UP000017200">
    <property type="component" value="Unassembled WGS sequence"/>
</dbReference>
<gene>
    <name evidence="7" type="ORF">MVLG_01851</name>
</gene>
<dbReference type="Gene3D" id="3.40.50.880">
    <property type="match status" value="1"/>
</dbReference>
<evidence type="ECO:0000259" key="6">
    <source>
        <dbReference type="Pfam" id="PF01965"/>
    </source>
</evidence>
<dbReference type="GO" id="GO:0019172">
    <property type="term" value="F:glyoxalase III activity"/>
    <property type="evidence" value="ECO:0007669"/>
    <property type="project" value="UniProtKB-EC"/>
</dbReference>
<accession>U5H3D1</accession>
<protein>
    <recommendedName>
        <fullName evidence="1">D-lactate dehydratase</fullName>
        <ecNumber evidence="1">4.2.1.130</ecNumber>
    </recommendedName>
</protein>
<dbReference type="EC" id="4.2.1.130" evidence="1"/>
<dbReference type="GO" id="GO:0005737">
    <property type="term" value="C:cytoplasm"/>
    <property type="evidence" value="ECO:0007669"/>
    <property type="project" value="TreeGrafter"/>
</dbReference>
<evidence type="ECO:0000256" key="1">
    <source>
        <dbReference type="ARBA" id="ARBA00013134"/>
    </source>
</evidence>
<keyword evidence="3" id="KW-0456">Lyase</keyword>
<dbReference type="InParanoid" id="U5H3D1"/>